<feature type="region of interest" description="Disordered" evidence="1">
    <location>
        <begin position="1"/>
        <end position="46"/>
    </location>
</feature>
<accession>A0A1I5SG08</accession>
<reference evidence="2 3" key="1">
    <citation type="submission" date="2016-10" db="EMBL/GenBank/DDBJ databases">
        <authorList>
            <person name="de Groot N.N."/>
        </authorList>
    </citation>
    <scope>NUCLEOTIDE SEQUENCE [LARGE SCALE GENOMIC DNA]</scope>
    <source>
        <strain evidence="2 3">DSM 44637</strain>
    </source>
</reference>
<dbReference type="AlphaFoldDB" id="A0A1I5SG08"/>
<protein>
    <submittedName>
        <fullName evidence="2">Uncharacterized protein</fullName>
    </submittedName>
</protein>
<proteinExistence type="predicted"/>
<dbReference type="EMBL" id="FOWC01000006">
    <property type="protein sequence ID" value="SFP69698.1"/>
    <property type="molecule type" value="Genomic_DNA"/>
</dbReference>
<sequence>MEQAAARRSPGPDNERPPNPSGSGAVSGQLPGSALLVFRRENVPGG</sequence>
<evidence type="ECO:0000313" key="2">
    <source>
        <dbReference type="EMBL" id="SFP69698.1"/>
    </source>
</evidence>
<dbReference type="Proteomes" id="UP000199137">
    <property type="component" value="Unassembled WGS sequence"/>
</dbReference>
<name>A0A1I5SG08_9PSEU</name>
<organism evidence="2 3">
    <name type="scientific">Amycolatopsis rubida</name>
    <dbReference type="NCBI Taxonomy" id="112413"/>
    <lineage>
        <taxon>Bacteria</taxon>
        <taxon>Bacillati</taxon>
        <taxon>Actinomycetota</taxon>
        <taxon>Actinomycetes</taxon>
        <taxon>Pseudonocardiales</taxon>
        <taxon>Pseudonocardiaceae</taxon>
        <taxon>Amycolatopsis</taxon>
    </lineage>
</organism>
<gene>
    <name evidence="2" type="ORF">SAMN05421854_106313</name>
</gene>
<evidence type="ECO:0000313" key="3">
    <source>
        <dbReference type="Proteomes" id="UP000199137"/>
    </source>
</evidence>
<evidence type="ECO:0000256" key="1">
    <source>
        <dbReference type="SAM" id="MobiDB-lite"/>
    </source>
</evidence>